<evidence type="ECO:0000256" key="2">
    <source>
        <dbReference type="SAM" id="MobiDB-lite"/>
    </source>
</evidence>
<reference evidence="3 4" key="1">
    <citation type="submission" date="2024-01" db="EMBL/GenBank/DDBJ databases">
        <title>The genomes of 5 underutilized Papilionoideae crops provide insights into root nodulation and disease resistanc.</title>
        <authorList>
            <person name="Yuan L."/>
        </authorList>
    </citation>
    <scope>NUCLEOTIDE SEQUENCE [LARGE SCALE GENOMIC DNA]</scope>
    <source>
        <strain evidence="3">ZHUSHIDOU_FW_LH</strain>
        <tissue evidence="3">Leaf</tissue>
    </source>
</reference>
<name>A0AAN9HYL5_CROPI</name>
<evidence type="ECO:0000256" key="1">
    <source>
        <dbReference type="SAM" id="Coils"/>
    </source>
</evidence>
<organism evidence="3 4">
    <name type="scientific">Crotalaria pallida</name>
    <name type="common">Smooth rattlebox</name>
    <name type="synonym">Crotalaria striata</name>
    <dbReference type="NCBI Taxonomy" id="3830"/>
    <lineage>
        <taxon>Eukaryota</taxon>
        <taxon>Viridiplantae</taxon>
        <taxon>Streptophyta</taxon>
        <taxon>Embryophyta</taxon>
        <taxon>Tracheophyta</taxon>
        <taxon>Spermatophyta</taxon>
        <taxon>Magnoliopsida</taxon>
        <taxon>eudicotyledons</taxon>
        <taxon>Gunneridae</taxon>
        <taxon>Pentapetalae</taxon>
        <taxon>rosids</taxon>
        <taxon>fabids</taxon>
        <taxon>Fabales</taxon>
        <taxon>Fabaceae</taxon>
        <taxon>Papilionoideae</taxon>
        <taxon>50 kb inversion clade</taxon>
        <taxon>genistoids sensu lato</taxon>
        <taxon>core genistoids</taxon>
        <taxon>Crotalarieae</taxon>
        <taxon>Crotalaria</taxon>
    </lineage>
</organism>
<accession>A0AAN9HYL5</accession>
<dbReference type="EMBL" id="JAYWIO010000006">
    <property type="protein sequence ID" value="KAK7257245.1"/>
    <property type="molecule type" value="Genomic_DNA"/>
</dbReference>
<evidence type="ECO:0000313" key="3">
    <source>
        <dbReference type="EMBL" id="KAK7257245.1"/>
    </source>
</evidence>
<keyword evidence="1" id="KW-0175">Coiled coil</keyword>
<keyword evidence="4" id="KW-1185">Reference proteome</keyword>
<comment type="caution">
    <text evidence="3">The sequence shown here is derived from an EMBL/GenBank/DDBJ whole genome shotgun (WGS) entry which is preliminary data.</text>
</comment>
<feature type="compositionally biased region" description="Basic and acidic residues" evidence="2">
    <location>
        <begin position="41"/>
        <end position="53"/>
    </location>
</feature>
<dbReference type="AlphaFoldDB" id="A0AAN9HYL5"/>
<evidence type="ECO:0000313" key="4">
    <source>
        <dbReference type="Proteomes" id="UP001372338"/>
    </source>
</evidence>
<feature type="coiled-coil region" evidence="1">
    <location>
        <begin position="60"/>
        <end position="87"/>
    </location>
</feature>
<feature type="region of interest" description="Disordered" evidence="2">
    <location>
        <begin position="29"/>
        <end position="55"/>
    </location>
</feature>
<gene>
    <name evidence="3" type="ORF">RIF29_31080</name>
</gene>
<proteinExistence type="predicted"/>
<dbReference type="Proteomes" id="UP001372338">
    <property type="component" value="Unassembled WGS sequence"/>
</dbReference>
<sequence>MNSDPDLVVLANKTRENINKRKEIAVEVEQKQSKVQRHGKERLEDENVGEESRSPLSVLVADLEEKLDASVARERKLEKELAELKKKYEHDSTILTKERKELSRLMNEIFARESKLKEVEISLSTVQEQLSHAGEKLDASKEKADIADITTSEAEEAGEEISLLGAQISHVKEKTDAFWKEKANHLTTLEEAKQGSSNTTLKLVSFLEEDNHDFICLDNPFESNSNEQGCESFQLSSKTLGEKDIINTITFWKMFYGTKR</sequence>
<protein>
    <submittedName>
        <fullName evidence="3">Uncharacterized protein</fullName>
    </submittedName>
</protein>